<sequence>MPVSAGRVSGPPAFPGQPLLLAWDPLSPDIARSVLAINLLPPTPAQIDRARIVRVSNELGANRPKVAQFSVVVAASTSPFIGANFMAVFLVWRTSLPKFFSDDREEVIHGASRLGCGGRVRVASACGVHKCWQLLLGANSIRGPVWLQAKTRYTGGIWMGLLTGTSLQIAILLFIIVTMKWERQSMLAVERITEWGAKNNGRELMASIHINDQMGLASSEK</sequence>
<evidence type="ECO:0008006" key="4">
    <source>
        <dbReference type="Google" id="ProtNLM"/>
    </source>
</evidence>
<proteinExistence type="predicted"/>
<evidence type="ECO:0000256" key="1">
    <source>
        <dbReference type="SAM" id="Phobius"/>
    </source>
</evidence>
<evidence type="ECO:0000313" key="3">
    <source>
        <dbReference type="Proteomes" id="UP000275267"/>
    </source>
</evidence>
<keyword evidence="3" id="KW-1185">Reference proteome</keyword>
<evidence type="ECO:0000313" key="2">
    <source>
        <dbReference type="EMBL" id="RLM70032.1"/>
    </source>
</evidence>
<name>A0A3L6Q236_PANMI</name>
<dbReference type="Proteomes" id="UP000275267">
    <property type="component" value="Unassembled WGS sequence"/>
</dbReference>
<keyword evidence="1" id="KW-0812">Transmembrane</keyword>
<feature type="transmembrane region" description="Helical" evidence="1">
    <location>
        <begin position="69"/>
        <end position="92"/>
    </location>
</feature>
<accession>A0A3L6Q236</accession>
<protein>
    <recommendedName>
        <fullName evidence="4">Protein DETOXIFICATION</fullName>
    </recommendedName>
</protein>
<feature type="transmembrane region" description="Helical" evidence="1">
    <location>
        <begin position="156"/>
        <end position="177"/>
    </location>
</feature>
<comment type="caution">
    <text evidence="2">The sequence shown here is derived from an EMBL/GenBank/DDBJ whole genome shotgun (WGS) entry which is preliminary data.</text>
</comment>
<organism evidence="2 3">
    <name type="scientific">Panicum miliaceum</name>
    <name type="common">Proso millet</name>
    <name type="synonym">Broomcorn millet</name>
    <dbReference type="NCBI Taxonomy" id="4540"/>
    <lineage>
        <taxon>Eukaryota</taxon>
        <taxon>Viridiplantae</taxon>
        <taxon>Streptophyta</taxon>
        <taxon>Embryophyta</taxon>
        <taxon>Tracheophyta</taxon>
        <taxon>Spermatophyta</taxon>
        <taxon>Magnoliopsida</taxon>
        <taxon>Liliopsida</taxon>
        <taxon>Poales</taxon>
        <taxon>Poaceae</taxon>
        <taxon>PACMAD clade</taxon>
        <taxon>Panicoideae</taxon>
        <taxon>Panicodae</taxon>
        <taxon>Paniceae</taxon>
        <taxon>Panicinae</taxon>
        <taxon>Panicum</taxon>
        <taxon>Panicum sect. Panicum</taxon>
    </lineage>
</organism>
<gene>
    <name evidence="2" type="ORF">C2845_PM17G05150</name>
</gene>
<dbReference type="PANTHER" id="PTHR11206">
    <property type="entry name" value="MULTIDRUG RESISTANCE PROTEIN"/>
    <property type="match status" value="1"/>
</dbReference>
<reference evidence="3" key="1">
    <citation type="journal article" date="2019" name="Nat. Commun.">
        <title>The genome of broomcorn millet.</title>
        <authorList>
            <person name="Zou C."/>
            <person name="Miki D."/>
            <person name="Li D."/>
            <person name="Tang Q."/>
            <person name="Xiao L."/>
            <person name="Rajput S."/>
            <person name="Deng P."/>
            <person name="Jia W."/>
            <person name="Huang R."/>
            <person name="Zhang M."/>
            <person name="Sun Y."/>
            <person name="Hu J."/>
            <person name="Fu X."/>
            <person name="Schnable P.S."/>
            <person name="Li F."/>
            <person name="Zhang H."/>
            <person name="Feng B."/>
            <person name="Zhu X."/>
            <person name="Liu R."/>
            <person name="Schnable J.C."/>
            <person name="Zhu J.-K."/>
            <person name="Zhang H."/>
        </authorList>
    </citation>
    <scope>NUCLEOTIDE SEQUENCE [LARGE SCALE GENOMIC DNA]</scope>
</reference>
<dbReference type="OrthoDB" id="10531916at2759"/>
<dbReference type="EMBL" id="PQIB02000014">
    <property type="protein sequence ID" value="RLM70032.1"/>
    <property type="molecule type" value="Genomic_DNA"/>
</dbReference>
<keyword evidence="1" id="KW-0472">Membrane</keyword>
<dbReference type="STRING" id="4540.A0A3L6Q236"/>
<dbReference type="AlphaFoldDB" id="A0A3L6Q236"/>
<keyword evidence="1" id="KW-1133">Transmembrane helix</keyword>